<accession>A0ABU6T166</accession>
<feature type="non-terminal residue" evidence="2">
    <location>
        <position position="1"/>
    </location>
</feature>
<organism evidence="2 3">
    <name type="scientific">Stylosanthes scabra</name>
    <dbReference type="NCBI Taxonomy" id="79078"/>
    <lineage>
        <taxon>Eukaryota</taxon>
        <taxon>Viridiplantae</taxon>
        <taxon>Streptophyta</taxon>
        <taxon>Embryophyta</taxon>
        <taxon>Tracheophyta</taxon>
        <taxon>Spermatophyta</taxon>
        <taxon>Magnoliopsida</taxon>
        <taxon>eudicotyledons</taxon>
        <taxon>Gunneridae</taxon>
        <taxon>Pentapetalae</taxon>
        <taxon>rosids</taxon>
        <taxon>fabids</taxon>
        <taxon>Fabales</taxon>
        <taxon>Fabaceae</taxon>
        <taxon>Papilionoideae</taxon>
        <taxon>50 kb inversion clade</taxon>
        <taxon>dalbergioids sensu lato</taxon>
        <taxon>Dalbergieae</taxon>
        <taxon>Pterocarpus clade</taxon>
        <taxon>Stylosanthes</taxon>
    </lineage>
</organism>
<reference evidence="2 3" key="1">
    <citation type="journal article" date="2023" name="Plants (Basel)">
        <title>Bridging the Gap: Combining Genomics and Transcriptomics Approaches to Understand Stylosanthes scabra, an Orphan Legume from the Brazilian Caatinga.</title>
        <authorList>
            <person name="Ferreira-Neto J.R.C."/>
            <person name="da Silva M.D."/>
            <person name="Binneck E."/>
            <person name="de Melo N.F."/>
            <person name="da Silva R.H."/>
            <person name="de Melo A.L.T.M."/>
            <person name="Pandolfi V."/>
            <person name="Bustamante F.O."/>
            <person name="Brasileiro-Vidal A.C."/>
            <person name="Benko-Iseppon A.M."/>
        </authorList>
    </citation>
    <scope>NUCLEOTIDE SEQUENCE [LARGE SCALE GENOMIC DNA]</scope>
    <source>
        <tissue evidence="2">Leaves</tissue>
    </source>
</reference>
<evidence type="ECO:0000256" key="1">
    <source>
        <dbReference type="SAM" id="MobiDB-lite"/>
    </source>
</evidence>
<gene>
    <name evidence="2" type="ORF">PIB30_111933</name>
</gene>
<keyword evidence="3" id="KW-1185">Reference proteome</keyword>
<feature type="region of interest" description="Disordered" evidence="1">
    <location>
        <begin position="1"/>
        <end position="24"/>
    </location>
</feature>
<feature type="compositionally biased region" description="Basic and acidic residues" evidence="1">
    <location>
        <begin position="1"/>
        <end position="12"/>
    </location>
</feature>
<dbReference type="Proteomes" id="UP001341840">
    <property type="component" value="Unassembled WGS sequence"/>
</dbReference>
<protein>
    <submittedName>
        <fullName evidence="2">Uncharacterized protein</fullName>
    </submittedName>
</protein>
<evidence type="ECO:0000313" key="2">
    <source>
        <dbReference type="EMBL" id="MED6142259.1"/>
    </source>
</evidence>
<sequence length="54" mass="5701">EDVKAKSVHDDVGDGPMKMQAPSEHVIGTGYSGNLEGERAVAPTNGDLCSQVRF</sequence>
<proteinExistence type="predicted"/>
<evidence type="ECO:0000313" key="3">
    <source>
        <dbReference type="Proteomes" id="UP001341840"/>
    </source>
</evidence>
<name>A0ABU6T166_9FABA</name>
<comment type="caution">
    <text evidence="2">The sequence shown here is derived from an EMBL/GenBank/DDBJ whole genome shotgun (WGS) entry which is preliminary data.</text>
</comment>
<dbReference type="EMBL" id="JASCZI010067934">
    <property type="protein sequence ID" value="MED6142259.1"/>
    <property type="molecule type" value="Genomic_DNA"/>
</dbReference>